<dbReference type="PANTHER" id="PTHR44329:SF214">
    <property type="entry name" value="PROTEIN KINASE DOMAIN-CONTAINING PROTEIN"/>
    <property type="match status" value="1"/>
</dbReference>
<evidence type="ECO:0000313" key="3">
    <source>
        <dbReference type="EMBL" id="GLI62384.1"/>
    </source>
</evidence>
<evidence type="ECO:0000259" key="2">
    <source>
        <dbReference type="PROSITE" id="PS50011"/>
    </source>
</evidence>
<name>A0ABQ5RY56_9CHLO</name>
<dbReference type="InterPro" id="IPR051681">
    <property type="entry name" value="Ser/Thr_Kinases-Pseudokinases"/>
</dbReference>
<sequence length="644" mass="65504">SRWMACNTDGSEPNGGAVQSKPDTSSGRAQDAAVAGAVACRGEAAAGYGAPDRDTQLPMLLPPAAEQLTVPSGSAELSPEWVDTPLHIYTAYANASIGSGACSTMVRPESSSCAGFHVMVQQHCMVLDDDLDDANDDGGGGGGGGDAPLFGDLRLHERLGLVEEASGEGPQSSRRCCASASATAFSIAGTTMLTDTTAATAGAAEAPALSRNTTHVSTHSSGGGGSGGISGFRLAKAEVQQPPTTPAPTQLTEADRDFTQSSLEPPLGPMVGAIAASSAPQGAAVAGGPSRLGVGVGLGSPPAAGATAGGGAAGPSATAAAQQRFLPPVAAAAKELPPPPPPPPAGIHRPQPGPPETSPPPTAVTEMEEESLQGEFETRTVTALLNRRMVGMVNSILRSAAVGSTAANGGNGGGGGASGTEGATPALPPVEPMQPSQLRHLVTALDCLVEIASGLSYLHSVGMVHGDVKSGNVLLKTDPRQTLGFVIKLADFGFSRVLENGSHTYLSRPSGTLAYLSPEMLTSHRQSPAADQYAFGLLIWEVVTAQPLFRGLQTPQLLYAKAHNADWQYLVWPAWCPVEVRALARRCTDFHPASRLTAVEARGQLENMKARYQVMLQSSGGADGGVAPSPANSQFGSPGFGPGR</sequence>
<dbReference type="EMBL" id="BSDZ01000013">
    <property type="protein sequence ID" value="GLI62384.1"/>
    <property type="molecule type" value="Genomic_DNA"/>
</dbReference>
<reference evidence="3 4" key="1">
    <citation type="journal article" date="2023" name="IScience">
        <title>Expanded male sex-determining region conserved during the evolution of homothallism in the green alga Volvox.</title>
        <authorList>
            <person name="Yamamoto K."/>
            <person name="Matsuzaki R."/>
            <person name="Mahakham W."/>
            <person name="Heman W."/>
            <person name="Sekimoto H."/>
            <person name="Kawachi M."/>
            <person name="Minakuchi Y."/>
            <person name="Toyoda A."/>
            <person name="Nozaki H."/>
        </authorList>
    </citation>
    <scope>NUCLEOTIDE SEQUENCE [LARGE SCALE GENOMIC DNA]</scope>
    <source>
        <strain evidence="3 4">NIES-4468</strain>
    </source>
</reference>
<organism evidence="3 4">
    <name type="scientific">Volvox africanus</name>
    <dbReference type="NCBI Taxonomy" id="51714"/>
    <lineage>
        <taxon>Eukaryota</taxon>
        <taxon>Viridiplantae</taxon>
        <taxon>Chlorophyta</taxon>
        <taxon>core chlorophytes</taxon>
        <taxon>Chlorophyceae</taxon>
        <taxon>CS clade</taxon>
        <taxon>Chlamydomonadales</taxon>
        <taxon>Volvocaceae</taxon>
        <taxon>Volvox</taxon>
    </lineage>
</organism>
<feature type="region of interest" description="Disordered" evidence="1">
    <location>
        <begin position="1"/>
        <end position="31"/>
    </location>
</feature>
<comment type="caution">
    <text evidence="3">The sequence shown here is derived from an EMBL/GenBank/DDBJ whole genome shotgun (WGS) entry which is preliminary data.</text>
</comment>
<dbReference type="SUPFAM" id="SSF56112">
    <property type="entry name" value="Protein kinase-like (PK-like)"/>
    <property type="match status" value="1"/>
</dbReference>
<gene>
    <name evidence="3" type="ORF">VaNZ11_005003</name>
</gene>
<accession>A0ABQ5RY56</accession>
<feature type="non-terminal residue" evidence="3">
    <location>
        <position position="1"/>
    </location>
</feature>
<feature type="region of interest" description="Disordered" evidence="1">
    <location>
        <begin position="205"/>
        <end position="231"/>
    </location>
</feature>
<dbReference type="Proteomes" id="UP001165090">
    <property type="component" value="Unassembled WGS sequence"/>
</dbReference>
<dbReference type="Pfam" id="PF00069">
    <property type="entry name" value="Pkinase"/>
    <property type="match status" value="1"/>
</dbReference>
<proteinExistence type="predicted"/>
<keyword evidence="4" id="KW-1185">Reference proteome</keyword>
<feature type="region of interest" description="Disordered" evidence="1">
    <location>
        <begin position="332"/>
        <end position="374"/>
    </location>
</feature>
<feature type="domain" description="Protein kinase" evidence="2">
    <location>
        <begin position="302"/>
        <end position="615"/>
    </location>
</feature>
<dbReference type="InterPro" id="IPR008271">
    <property type="entry name" value="Ser/Thr_kinase_AS"/>
</dbReference>
<feature type="compositionally biased region" description="Polar residues" evidence="1">
    <location>
        <begin position="210"/>
        <end position="219"/>
    </location>
</feature>
<feature type="region of interest" description="Disordered" evidence="1">
    <location>
        <begin position="407"/>
        <end position="429"/>
    </location>
</feature>
<dbReference type="InterPro" id="IPR011009">
    <property type="entry name" value="Kinase-like_dom_sf"/>
</dbReference>
<dbReference type="Gene3D" id="1.10.510.10">
    <property type="entry name" value="Transferase(Phosphotransferase) domain 1"/>
    <property type="match status" value="1"/>
</dbReference>
<dbReference type="InterPro" id="IPR000719">
    <property type="entry name" value="Prot_kinase_dom"/>
</dbReference>
<evidence type="ECO:0000313" key="4">
    <source>
        <dbReference type="Proteomes" id="UP001165090"/>
    </source>
</evidence>
<feature type="compositionally biased region" description="Gly residues" evidence="1">
    <location>
        <begin position="409"/>
        <end position="419"/>
    </location>
</feature>
<dbReference type="SMART" id="SM00220">
    <property type="entry name" value="S_TKc"/>
    <property type="match status" value="1"/>
</dbReference>
<feature type="compositionally biased region" description="Pro residues" evidence="1">
    <location>
        <begin position="336"/>
        <end position="362"/>
    </location>
</feature>
<feature type="compositionally biased region" description="Gly residues" evidence="1">
    <location>
        <begin position="221"/>
        <end position="230"/>
    </location>
</feature>
<evidence type="ECO:0000256" key="1">
    <source>
        <dbReference type="SAM" id="MobiDB-lite"/>
    </source>
</evidence>
<dbReference type="PROSITE" id="PS50011">
    <property type="entry name" value="PROTEIN_KINASE_DOM"/>
    <property type="match status" value="1"/>
</dbReference>
<feature type="region of interest" description="Disordered" evidence="1">
    <location>
        <begin position="621"/>
        <end position="644"/>
    </location>
</feature>
<dbReference type="PROSITE" id="PS00108">
    <property type="entry name" value="PROTEIN_KINASE_ST"/>
    <property type="match status" value="1"/>
</dbReference>
<dbReference type="PANTHER" id="PTHR44329">
    <property type="entry name" value="SERINE/THREONINE-PROTEIN KINASE TNNI3K-RELATED"/>
    <property type="match status" value="1"/>
</dbReference>
<protein>
    <recommendedName>
        <fullName evidence="2">Protein kinase domain-containing protein</fullName>
    </recommendedName>
</protein>